<evidence type="ECO:0000256" key="2">
    <source>
        <dbReference type="SAM" id="Coils"/>
    </source>
</evidence>
<feature type="region of interest" description="Disordered" evidence="3">
    <location>
        <begin position="1107"/>
        <end position="1164"/>
    </location>
</feature>
<name>B0MAY4_ANACD</name>
<feature type="compositionally biased region" description="Low complexity" evidence="3">
    <location>
        <begin position="38"/>
        <end position="63"/>
    </location>
</feature>
<evidence type="ECO:0000256" key="3">
    <source>
        <dbReference type="SAM" id="MobiDB-lite"/>
    </source>
</evidence>
<feature type="domain" description="Phage tail tape measure protein" evidence="4">
    <location>
        <begin position="174"/>
        <end position="366"/>
    </location>
</feature>
<organism evidence="5 6">
    <name type="scientific">Anaerostipes caccae (strain DSM 14662 / CCUG 47493 / JCM 13470 / NCIMB 13811 / L1-92)</name>
    <dbReference type="NCBI Taxonomy" id="411490"/>
    <lineage>
        <taxon>Bacteria</taxon>
        <taxon>Bacillati</taxon>
        <taxon>Bacillota</taxon>
        <taxon>Clostridia</taxon>
        <taxon>Lachnospirales</taxon>
        <taxon>Lachnospiraceae</taxon>
        <taxon>Anaerostipes</taxon>
    </lineage>
</organism>
<dbReference type="STRING" id="411490.ANACAC_00710"/>
<feature type="coiled-coil region" evidence="2">
    <location>
        <begin position="1628"/>
        <end position="1655"/>
    </location>
</feature>
<evidence type="ECO:0000313" key="6">
    <source>
        <dbReference type="Proteomes" id="UP000004935"/>
    </source>
</evidence>
<dbReference type="HOGENOM" id="CLU_237383_0_0_9"/>
<proteinExistence type="predicted"/>
<protein>
    <submittedName>
        <fullName evidence="5">Phage tail tape measure protein, TP901 family</fullName>
    </submittedName>
</protein>
<comment type="caution">
    <text evidence="5">The sequence shown here is derived from an EMBL/GenBank/DDBJ whole genome shotgun (WGS) entry which is preliminary data.</text>
</comment>
<keyword evidence="1" id="KW-1188">Viral release from host cell</keyword>
<dbReference type="InterPro" id="IPR010090">
    <property type="entry name" value="Phage_tape_meas"/>
</dbReference>
<dbReference type="EMBL" id="ABAX03000005">
    <property type="protein sequence ID" value="EDR98659.1"/>
    <property type="molecule type" value="Genomic_DNA"/>
</dbReference>
<dbReference type="RefSeq" id="WP_006566217.1">
    <property type="nucleotide sequence ID" value="NZ_AP023027.1"/>
</dbReference>
<dbReference type="NCBIfam" id="TIGR01760">
    <property type="entry name" value="tape_meas_TP901"/>
    <property type="match status" value="1"/>
</dbReference>
<dbReference type="eggNOG" id="COG5283">
    <property type="taxonomic scope" value="Bacteria"/>
</dbReference>
<dbReference type="PANTHER" id="PTHR37813:SF1">
    <property type="entry name" value="FELS-2 PROPHAGE PROTEIN"/>
    <property type="match status" value="1"/>
</dbReference>
<dbReference type="Proteomes" id="UP000004935">
    <property type="component" value="Unassembled WGS sequence"/>
</dbReference>
<feature type="coiled-coil region" evidence="2">
    <location>
        <begin position="1441"/>
        <end position="1580"/>
    </location>
</feature>
<evidence type="ECO:0000259" key="4">
    <source>
        <dbReference type="Pfam" id="PF10145"/>
    </source>
</evidence>
<feature type="compositionally biased region" description="Basic and acidic residues" evidence="3">
    <location>
        <begin position="1121"/>
        <end position="1140"/>
    </location>
</feature>
<reference evidence="5" key="1">
    <citation type="submission" date="2007-11" db="EMBL/GenBank/DDBJ databases">
        <authorList>
            <person name="Fulton L."/>
            <person name="Clifton S."/>
            <person name="Fulton B."/>
            <person name="Xu J."/>
            <person name="Minx P."/>
            <person name="Pepin K.H."/>
            <person name="Johnson M."/>
            <person name="Thiruvilangam P."/>
            <person name="Bhonagiri V."/>
            <person name="Nash W.E."/>
            <person name="Mardis E.R."/>
            <person name="Wilson R.K."/>
        </authorList>
    </citation>
    <scope>NUCLEOTIDE SEQUENCE [LARGE SCALE GENOMIC DNA]</scope>
    <source>
        <strain evidence="5">DSM 14662</strain>
    </source>
</reference>
<accession>B0MAY4</accession>
<reference evidence="5" key="2">
    <citation type="submission" date="2013-11" db="EMBL/GenBank/DDBJ databases">
        <title>Draft genome sequence of Anaerostipes caccae (DSM 14662).</title>
        <authorList>
            <person name="Sudarsanam P."/>
            <person name="Ley R."/>
            <person name="Guruge J."/>
            <person name="Turnbaugh P.J."/>
            <person name="Mahowald M."/>
            <person name="Liep D."/>
            <person name="Gordon J."/>
        </authorList>
    </citation>
    <scope>NUCLEOTIDE SEQUENCE</scope>
    <source>
        <strain evidence="5">DSM 14662</strain>
    </source>
</reference>
<dbReference type="Pfam" id="PF10145">
    <property type="entry name" value="PhageMin_Tail"/>
    <property type="match status" value="1"/>
</dbReference>
<evidence type="ECO:0000313" key="5">
    <source>
        <dbReference type="EMBL" id="EDR98659.1"/>
    </source>
</evidence>
<keyword evidence="6" id="KW-1185">Reference proteome</keyword>
<evidence type="ECO:0000256" key="1">
    <source>
        <dbReference type="ARBA" id="ARBA00022612"/>
    </source>
</evidence>
<feature type="compositionally biased region" description="Basic and acidic residues" evidence="3">
    <location>
        <begin position="24"/>
        <end position="34"/>
    </location>
</feature>
<keyword evidence="2" id="KW-0175">Coiled coil</keyword>
<sequence>MPDGSIEIEVELNSEKAEKELKQLSRTLDTETKKAAKSAETATKQAAKSAETSVKQASKTTEQAAKKAGKTAETAAKQAGEKASQSTKKAGEEQKRSYKQTEAQAKKSAENAEKYWSGAASKIKPAVSTGMKATGAAVIAGGAASLKASISFESAFAGVKKTVNATDKELNIMRKDILNMSKEMPTSANEIAGVAEAAGQLGIKTKNIAGFSKTMVMLGDSTNMSADTAATSLARLANITRMPQTQFGRLGSVIVDLGNNLATTEQEITDMALRLAGAGHQVGMSEADILSFAGALSSVGIEAEAGGTAFSTLMSKMNLATTKGGDELNDFAKVSGMTADQFKKAFKEDAAGAIISFIQGLDKVNKSGGSAIKVLDDMGLSDIRMRDALLRAAGASGTFTEALKIGNNAWNENKALTNEAGQRYKTLESRIKILGNKFTALGIAVGDELKGPLADGVAAASDAIGGLADQIEAHGLKSIIPKETITTVKNLGSAAKTVAGGGLKVLGSAAKFLGENMQTALPLATSLLVVLKGYKAAQAVSGSVSALGTALKALNALEKANAITLVAQQGGLTALQTVVGIFTGKITLATAATGAFNAACTALGGPIGMVVLAAGALTAGIAAYALTVPRAETEADKFGKTCERVKKAQDDMGASIKSLHKENEKTVESTRAQGVEADNLFNQLQRLIKVENKSAGTKARIKSVVKELNDLMPELGLKYDAERDKLNKSTEAIKNNIDALKEQAMAKAYQAGMEKSAKKVAEAEIEHEKAINNQTEALRRRDKAQEKFNKLKDKYGLGSGNLELQKAGAALDRYNQALDDADDAVDKSKKNMESAYGELGTWTDKFTAQTNFNDFKANLDNLAKEAGIKASKIPESIGKGIQDGIYANPTTGKELKQLIKLDDLVNSEDLAKMQEAGMKIPEYLSQGMADGSISFKAAAQQLKNGINWSDMIEKAKSEGVQVPNSIAEGIQSGEYAVPTSVSAVKNLVNFEDLKAKAQNGGIQVPEYLANGITSGSMKPAEAAKALANLMDFQAAVDKAGLQGAQIPTELATKVAQGKTSVDNAVTQMMSGQGLSTDTFGVKNVIDGVAKSTGDSAKKIETNMKVKPVDNSGAASSSFKPFKTESAKAVGETKKNTDSIKKNSKIPATNNSGAGKKTESSFTNELSKGAGKAKAATAKVSSSAASGFSGGASKAKAAGAKLSSAYVSGISSKNGQATAKGKELSSKTASGVIANKGKIKTAAQSAVNGAKKVSTGGFNSVGKNISSGIASGINANSGVVSSAARKVIQQAKAAAEAEAGIHSPSTLFKNAIGKFLTLGIASGMTDNAGKAAKAAMKVINVTIGAAKKGIPSPGKMFKILKGETIPKGIAKGVREGQSELVAEMQGVISTALSAAKNATYKGNYSEIGSNLLSGLSDSLSIAKQRSSETVQQIIDQAYNKQVKASEKAEAKLQKRIDKLGNKKENKKKKAKLKQELKDLKAANAKKEKQLKEAGEKAANAYNTAFEKEADRLTKIAEEKIQELSEKYQEQYNEIKSLRDNLTSKQQSYGSLYDLDQNLYDIEDYQKRLKALENKIPDSMMQRILGMDVEEGRQYMAWFQSLTAAEQKAYTDKWNKQQSMAESFSESFFKDDFEKINKEYQAAIKKETDNLNAEMKKAGANVAKGLAAGITGETRNLSKAMKKLCKDIVKAAKKELKIKSPSRVFAQIGKFTIQGAEKGQEKEAPRLYRQVETVADTMAARFAKAKLNIPELQSRMQTAVSKQMGKITASVQPQVVYAGGGTTTIEKTVYTGPEKIEVVTNIEGREAARTLAPFMDSRLNSMADRKARGGV</sequence>
<feature type="compositionally biased region" description="Low complexity" evidence="3">
    <location>
        <begin position="71"/>
        <end position="83"/>
    </location>
</feature>
<gene>
    <name evidence="5" type="ORF">ANACAC_00710</name>
</gene>
<feature type="coiled-coil region" evidence="2">
    <location>
        <begin position="723"/>
        <end position="831"/>
    </location>
</feature>
<dbReference type="eggNOG" id="COG5412">
    <property type="taxonomic scope" value="Bacteria"/>
</dbReference>
<feature type="region of interest" description="Disordered" evidence="3">
    <location>
        <begin position="24"/>
        <end position="105"/>
    </location>
</feature>
<dbReference type="PANTHER" id="PTHR37813">
    <property type="entry name" value="FELS-2 PROPHAGE PROTEIN"/>
    <property type="match status" value="1"/>
</dbReference>